<dbReference type="GO" id="GO:0006999">
    <property type="term" value="P:nuclear pore organization"/>
    <property type="evidence" value="ECO:0007669"/>
    <property type="project" value="TreeGrafter"/>
</dbReference>
<evidence type="ECO:0000256" key="3">
    <source>
        <dbReference type="ARBA" id="ARBA00022448"/>
    </source>
</evidence>
<dbReference type="InterPro" id="IPR021827">
    <property type="entry name" value="Nup186/Nup192/Nup205"/>
</dbReference>
<keyword evidence="4" id="KW-0539">Nucleus</keyword>
<dbReference type="Proteomes" id="UP000494165">
    <property type="component" value="Unassembled WGS sequence"/>
</dbReference>
<accession>A0A8S1D6U0</accession>
<protein>
    <recommendedName>
        <fullName evidence="7">Nuclear pore complex protein Nup205</fullName>
    </recommendedName>
</protein>
<sequence length="1972" mass="220392">MVVMDPTSRVPGPTEDLWTPYKELHNTIAKYLASPGDYPSVILEENLKNFKQTFLNLLKNSAPDSKSRQELMKCVQENTSLPHRQTLHVSRELMEETIILSDMFGINEYVALDLLGVAEMQMQHFPDLTRGLVAVMLYYDGRKAVCDSLWLLAQARRGISWDFASGCDSRLIAAYMDQLVSNNLITTILDLLNQIDVNREMEKLQKNRGLGGPKHQRLVHELILGIRQSLANVVFCLAAQAGLPQAALLPLNKHISEIKIEDGAVIDDVSLTLVMAQLYAFDVSVLQKKEEHDELVQRLPLVSEHSLIQSLMKDLSPMTTTTWNCSDLQRLAQLAWGLSLCALRNTPAAIRNKLNLRGEEDDELLINSALDADSTVFKFLNTKMLPSPAFAKDDFYVCRMHTLFTDFLILLPMKVKEMRNQADENAKVINVFFQQGLIPPKSQNNHFENLLLCMAMVYDNDKRGLGLEYWGLPPSDGHMVLSRTPVSQNILSKFANLTKDYLPSLLYVPYLKFLTSLAKEPQGVQHVFQLLNTTNDSKCTISWTHFYRAMHKYASNLSQDTQVLATDSVYRPRGMPRGINPQELLGLHSVLTLIKTVAENDPVGRQSLAQNPSWSPVQTFLALVRCAVPVPLKADILLTLSAFAKSTEVATEIWQQIEAANIICTVASTSSYQPKGLQTELEEVETRNEEYPLSRAAMVLFNSLVQGVELPLLLGMGKRPPGLSPYMFFALDCVFLPFLHRTYRKPEEKWQVAESSLRLLHSLLSQYEPSVQDIAGRKVEITPGQMPTDVAPHPGFNILVSLNSPSPLLKLVLQILDEACLHLDKFTDFPGKRELEISAHICLSLLHLALAKLPKLTKVFSTATTTKQVVQTIVGLDKLIFNINPRTGHQDHPINIIKFMSYAQWLPGHASLAIRFLTLLASNASSHHKLLQVVAFSIQSKPSKHAFVDILDFANSFEDPYEPEKDGVALSLQLKEEVLDFLAQSLLFPAPTVAHLLLGYEIKREMRHTVLQHPGVLGFPRSCLHSIIQLLDTLANVHGAYQKPGRIHERCYAILHTLCSNPESARPTLKYLRLCNDFLSRHVIKIRNAIIAKTPFGLHCASWLLRCIAVDLKLSFCEKQKSSIQGLLRALLSMPADDLMKSVDTTHLSYSGYHEKQRHGSELMAMILQDIDFTMQEVEALPWRFFDHSQIELALKKCEFPAGSPSEGLVDISKLSLLFRIELSKSNAYAGQRDLVNAELKEVLSYAARVNHARSLTLGGIKIAGAWRHVVGVLFNVIPLEFMPVGQRHRLLLAIIKLLLNKIQIAGDTLSPEIASLSSSALLLLLASLRQCHLVVLEARERAVDPNQQLLDSSGNVIADPFLLTIDTPTVGAILSGIAHWLNQPICNVQLLRANLYGSLLVFLHLSCFDATAEELRELGQGLGGSSLYFRRLAQNPIASNLNAITTLNQRRMAALEALSKLNENWISSIFVDATRGHEVCRMLALSMIAALFRLSPQASWTSLMINKGYLQSLIESIVTSDQELLEMLRPSPSNLKPLYVYEAKMALLCRLVQERPEAEACLRLGLLSALSELSALDCRPFNEDAGLHDTGVPGTLARYHQILMPALKLCSSILNTMGSNNISCVHEVSTFLINHADVFQLILRSGSPNLPLDALQELSLVVHLLSICASPSTSNINRSPLANLSMQRLRQFTISLLPKFYVSQQLALQLRTDDPQKEEEDKRYLLVLQTAIHLLTFARHIAVEQRPMTVLQPIFKPSVSDSGNHNSTAHLQPPDLGLLLNQVNELSLLVGKAKKQIDLEVTRLNSMSMSLQSQANITMSEPFLQSRQLVEDRIARRRTEVKALCLLTEECLHLLWAHLDLYLRRNLPRPGHPLNDSLLEPGFVPTAQDLSVLKQGVIVGLSDRVEAQISDATKVNLKKIVYLELITNVADFRTRQREAKISSGCCSGGSSGSFSLLLFDLIMFIEYFSIN</sequence>
<evidence type="ECO:0000313" key="5">
    <source>
        <dbReference type="EMBL" id="CAB3379462.1"/>
    </source>
</evidence>
<proteinExistence type="inferred from homology"/>
<dbReference type="EMBL" id="CADEPI010000186">
    <property type="protein sequence ID" value="CAB3379462.1"/>
    <property type="molecule type" value="Genomic_DNA"/>
</dbReference>
<dbReference type="PANTHER" id="PTHR31344">
    <property type="entry name" value="NUCLEAR PORE COMPLEX PROTEIN NUP205"/>
    <property type="match status" value="1"/>
</dbReference>
<evidence type="ECO:0000256" key="2">
    <source>
        <dbReference type="ARBA" id="ARBA00005892"/>
    </source>
</evidence>
<organism evidence="5 6">
    <name type="scientific">Cloeon dipterum</name>
    <dbReference type="NCBI Taxonomy" id="197152"/>
    <lineage>
        <taxon>Eukaryota</taxon>
        <taxon>Metazoa</taxon>
        <taxon>Ecdysozoa</taxon>
        <taxon>Arthropoda</taxon>
        <taxon>Hexapoda</taxon>
        <taxon>Insecta</taxon>
        <taxon>Pterygota</taxon>
        <taxon>Palaeoptera</taxon>
        <taxon>Ephemeroptera</taxon>
        <taxon>Pisciforma</taxon>
        <taxon>Baetidae</taxon>
        <taxon>Cloeon</taxon>
    </lineage>
</organism>
<dbReference type="Pfam" id="PF11894">
    <property type="entry name" value="Nup192"/>
    <property type="match status" value="1"/>
</dbReference>
<evidence type="ECO:0000256" key="1">
    <source>
        <dbReference type="ARBA" id="ARBA00004123"/>
    </source>
</evidence>
<evidence type="ECO:0008006" key="7">
    <source>
        <dbReference type="Google" id="ProtNLM"/>
    </source>
</evidence>
<comment type="subcellular location">
    <subcellularLocation>
        <location evidence="1">Nucleus</location>
    </subcellularLocation>
</comment>
<keyword evidence="3" id="KW-0813">Transport</keyword>
<evidence type="ECO:0000256" key="4">
    <source>
        <dbReference type="ARBA" id="ARBA00023242"/>
    </source>
</evidence>
<comment type="similarity">
    <text evidence="2">Belongs to the NUP186/NUP192/NUP205 family.</text>
</comment>
<dbReference type="PANTHER" id="PTHR31344:SF0">
    <property type="entry name" value="NUCLEAR PORE COMPLEX PROTEIN NUP205"/>
    <property type="match status" value="1"/>
</dbReference>
<evidence type="ECO:0000313" key="6">
    <source>
        <dbReference type="Proteomes" id="UP000494165"/>
    </source>
</evidence>
<dbReference type="GO" id="GO:0044611">
    <property type="term" value="C:nuclear pore inner ring"/>
    <property type="evidence" value="ECO:0007669"/>
    <property type="project" value="TreeGrafter"/>
</dbReference>
<name>A0A8S1D6U0_9INSE</name>
<gene>
    <name evidence="5" type="ORF">CLODIP_2_CD04750</name>
</gene>
<keyword evidence="6" id="KW-1185">Reference proteome</keyword>
<dbReference type="GO" id="GO:0017056">
    <property type="term" value="F:structural constituent of nuclear pore"/>
    <property type="evidence" value="ECO:0007669"/>
    <property type="project" value="TreeGrafter"/>
</dbReference>
<dbReference type="OrthoDB" id="2019644at2759"/>
<comment type="caution">
    <text evidence="5">The sequence shown here is derived from an EMBL/GenBank/DDBJ whole genome shotgun (WGS) entry which is preliminary data.</text>
</comment>
<reference evidence="5 6" key="1">
    <citation type="submission" date="2020-04" db="EMBL/GenBank/DDBJ databases">
        <authorList>
            <person name="Alioto T."/>
            <person name="Alioto T."/>
            <person name="Gomez Garrido J."/>
        </authorList>
    </citation>
    <scope>NUCLEOTIDE SEQUENCE [LARGE SCALE GENOMIC DNA]</scope>
</reference>